<sequence>MGFVVGCLQAIYGEAIRMLEEYEKAVSAANHGGVRDHHTLYPHFGLACSPQSISRTGQLFFLGLSWIRA</sequence>
<keyword evidence="2" id="KW-1185">Reference proteome</keyword>
<protein>
    <submittedName>
        <fullName evidence="1">Uncharacterized protein</fullName>
    </submittedName>
</protein>
<reference evidence="1 2" key="1">
    <citation type="journal article" date="2024" name="Plant Biotechnol. J.">
        <title>Dendrobium thyrsiflorum genome and its molecular insights into genes involved in important horticultural traits.</title>
        <authorList>
            <person name="Chen B."/>
            <person name="Wang J.Y."/>
            <person name="Zheng P.J."/>
            <person name="Li K.L."/>
            <person name="Liang Y.M."/>
            <person name="Chen X.F."/>
            <person name="Zhang C."/>
            <person name="Zhao X."/>
            <person name="He X."/>
            <person name="Zhang G.Q."/>
            <person name="Liu Z.J."/>
            <person name="Xu Q."/>
        </authorList>
    </citation>
    <scope>NUCLEOTIDE SEQUENCE [LARGE SCALE GENOMIC DNA]</scope>
    <source>
        <strain evidence="1">GZMU011</strain>
    </source>
</reference>
<proteinExistence type="predicted"/>
<evidence type="ECO:0000313" key="1">
    <source>
        <dbReference type="EMBL" id="KAL0910429.1"/>
    </source>
</evidence>
<dbReference type="EMBL" id="JANQDX010000016">
    <property type="protein sequence ID" value="KAL0910429.1"/>
    <property type="molecule type" value="Genomic_DNA"/>
</dbReference>
<name>A0ABD0UCA3_DENTH</name>
<evidence type="ECO:0000313" key="2">
    <source>
        <dbReference type="Proteomes" id="UP001552299"/>
    </source>
</evidence>
<accession>A0ABD0UCA3</accession>
<gene>
    <name evidence="1" type="ORF">M5K25_021411</name>
</gene>
<dbReference type="AlphaFoldDB" id="A0ABD0UCA3"/>
<organism evidence="1 2">
    <name type="scientific">Dendrobium thyrsiflorum</name>
    <name type="common">Pinecone-like raceme dendrobium</name>
    <name type="synonym">Orchid</name>
    <dbReference type="NCBI Taxonomy" id="117978"/>
    <lineage>
        <taxon>Eukaryota</taxon>
        <taxon>Viridiplantae</taxon>
        <taxon>Streptophyta</taxon>
        <taxon>Embryophyta</taxon>
        <taxon>Tracheophyta</taxon>
        <taxon>Spermatophyta</taxon>
        <taxon>Magnoliopsida</taxon>
        <taxon>Liliopsida</taxon>
        <taxon>Asparagales</taxon>
        <taxon>Orchidaceae</taxon>
        <taxon>Epidendroideae</taxon>
        <taxon>Malaxideae</taxon>
        <taxon>Dendrobiinae</taxon>
        <taxon>Dendrobium</taxon>
    </lineage>
</organism>
<comment type="caution">
    <text evidence="1">The sequence shown here is derived from an EMBL/GenBank/DDBJ whole genome shotgun (WGS) entry which is preliminary data.</text>
</comment>
<dbReference type="Proteomes" id="UP001552299">
    <property type="component" value="Unassembled WGS sequence"/>
</dbReference>